<dbReference type="PhylomeDB" id="A5KD37"/>
<dbReference type="KEGG" id="pvx:PVX_012115"/>
<name>A5KD37_PLAVS</name>
<dbReference type="GeneID" id="5471763"/>
<gene>
    <name evidence="2" type="ORF">PVX_012115</name>
</gene>
<dbReference type="RefSeq" id="XP_001612525.1">
    <property type="nucleotide sequence ID" value="XM_001612475.1"/>
</dbReference>
<dbReference type="Proteomes" id="UP000008333">
    <property type="component" value="Unassembled WGS sequence"/>
</dbReference>
<dbReference type="EMBL" id="AAKM01000113">
    <property type="protein sequence ID" value="EDL42732.1"/>
    <property type="molecule type" value="Genomic_DNA"/>
</dbReference>
<comment type="caution">
    <text evidence="2">The sequence shown here is derived from an EMBL/GenBank/DDBJ whole genome shotgun (WGS) entry which is preliminary data.</text>
</comment>
<dbReference type="VEuPathDB" id="PlasmoDB:PVX_012115"/>
<keyword evidence="3" id="KW-1185">Reference proteome</keyword>
<dbReference type="AlphaFoldDB" id="A5KD37"/>
<evidence type="ECO:0000313" key="2">
    <source>
        <dbReference type="EMBL" id="EDL42732.1"/>
    </source>
</evidence>
<reference evidence="2 3" key="1">
    <citation type="journal article" date="2008" name="Nature">
        <title>Comparative genomics of the neglected human malaria parasite Plasmodium vivax.</title>
        <authorList>
            <person name="Carlton J.M."/>
            <person name="Adams J.H."/>
            <person name="Silva J.C."/>
            <person name="Bidwell S.L."/>
            <person name="Lorenzi H."/>
            <person name="Caler E."/>
            <person name="Crabtree J."/>
            <person name="Angiuoli S.V."/>
            <person name="Merino E.F."/>
            <person name="Amedeo P."/>
            <person name="Cheng Q."/>
            <person name="Coulson R.M."/>
            <person name="Crabb B.S."/>
            <person name="Del Portillo H.A."/>
            <person name="Essien K."/>
            <person name="Feldblyum T.V."/>
            <person name="Fernandez-Becerra C."/>
            <person name="Gilson P.R."/>
            <person name="Gueye A.H."/>
            <person name="Guo X."/>
            <person name="Kang'a S."/>
            <person name="Kooij T.W."/>
            <person name="Korsinczky M."/>
            <person name="Meyer E.V."/>
            <person name="Nene V."/>
            <person name="Paulsen I."/>
            <person name="White O."/>
            <person name="Ralph S.A."/>
            <person name="Ren Q."/>
            <person name="Sargeant T.J."/>
            <person name="Salzberg S.L."/>
            <person name="Stoeckert C.J."/>
            <person name="Sullivan S.A."/>
            <person name="Yamamoto M.M."/>
            <person name="Hoffman S.L."/>
            <person name="Wortman J.R."/>
            <person name="Gardner M.J."/>
            <person name="Galinski M.R."/>
            <person name="Barnwell J.W."/>
            <person name="Fraser-Liggett C.M."/>
        </authorList>
    </citation>
    <scope>NUCLEOTIDE SEQUENCE [LARGE SCALE GENOMIC DNA]</scope>
    <source>
        <strain evidence="2 3">Salvador I</strain>
    </source>
</reference>
<dbReference type="InterPro" id="IPR008780">
    <property type="entry name" value="Plasmodium_Vir"/>
</dbReference>
<organism evidence="2 3">
    <name type="scientific">Plasmodium vivax (strain Salvador I)</name>
    <dbReference type="NCBI Taxonomy" id="126793"/>
    <lineage>
        <taxon>Eukaryota</taxon>
        <taxon>Sar</taxon>
        <taxon>Alveolata</taxon>
        <taxon>Apicomplexa</taxon>
        <taxon>Aconoidasida</taxon>
        <taxon>Haemosporida</taxon>
        <taxon>Plasmodiidae</taxon>
        <taxon>Plasmodium</taxon>
        <taxon>Plasmodium (Plasmodium)</taxon>
    </lineage>
</organism>
<evidence type="ECO:0000256" key="1">
    <source>
        <dbReference type="SAM" id="MobiDB-lite"/>
    </source>
</evidence>
<protein>
    <submittedName>
        <fullName evidence="2">Variable surface protein Vir 28/6-related</fullName>
    </submittedName>
</protein>
<proteinExistence type="predicted"/>
<evidence type="ECO:0000313" key="3">
    <source>
        <dbReference type="Proteomes" id="UP000008333"/>
    </source>
</evidence>
<sequence length="506" mass="58376">MATNPQYIKYQDYYIVKKSFDYTPTDEFNISFVNALIKDIRNTPTKEKLLYKTFYELKKFVKRHHCFMYYDKENCYKYINYWLNKTIRDSNYNITKENFKVFYDFKNYDPDDNADLFDSISKLRYMDTDSFQKMEKLYGLYDYFTEQKESHDSSSLCRNISKIAEKYKSMMQEYKEKDHKLCEVLTNLKDIIESDKLVAKNICTKNTSDLFYLKIDPPREEQKAVSAHAQRRISGEARPPKHISFSSPHAHGRPPVETRPPNPVSVSSPQAHGRPPGETHTPPLVTVPSSHAHDRNTVQTSTPTPVSEYSSQAKGLEKQAGGESERTSSVLPKRFPLPVPVVLSESTETEEETGPMGPYRISGQEPEPEPELELPQEQGRRIDTLTDSYYFREDEGDLRAGSMQSTFDTGTIMGTIKDAVSNVLEAVEPVPVLGVSGAIGALYLLFKYTPIGSLFRRNRRNNQNIPNFFDPEYGEQFSGYYPQYYNEGFPNYRMNIAYHPSSEELD</sequence>
<dbReference type="Pfam" id="PF05795">
    <property type="entry name" value="Plasmodium_Vir"/>
    <property type="match status" value="1"/>
</dbReference>
<accession>A5KD37</accession>
<dbReference type="InParanoid" id="A5KD37"/>
<feature type="region of interest" description="Disordered" evidence="1">
    <location>
        <begin position="222"/>
        <end position="375"/>
    </location>
</feature>
<feature type="compositionally biased region" description="Polar residues" evidence="1">
    <location>
        <begin position="297"/>
        <end position="313"/>
    </location>
</feature>